<evidence type="ECO:0000256" key="3">
    <source>
        <dbReference type="ARBA" id="ARBA00022833"/>
    </source>
</evidence>
<name>A0A1E3ND79_9ASCO</name>
<keyword evidence="10" id="KW-1133">Transmembrane helix</keyword>
<dbReference type="Pfam" id="PF00172">
    <property type="entry name" value="Zn_clus"/>
    <property type="match status" value="1"/>
</dbReference>
<dbReference type="PANTHER" id="PTHR47782">
    <property type="entry name" value="ZN(II)2CYS6 TRANSCRIPTION FACTOR (EUROFUNG)-RELATED"/>
    <property type="match status" value="1"/>
</dbReference>
<evidence type="ECO:0000256" key="10">
    <source>
        <dbReference type="SAM" id="Phobius"/>
    </source>
</evidence>
<sequence length="674" mass="76629">MQHREEARRKRKSGGKHQMAACCACKKKRKKCDGKYPRCSNCLRLGHECTIIYPPTGREIQRDYLERLETNVRELEEKLQSGDWHKSSSEACLSSSASESPNEEPPYPARYPPTANKSKDLTQEVGFISLGAAGEPCYIGETSAYSIAKVISSSINCFPLSVNTFMDKTNASPIFELPFKFPSLETASDLLVCYKKSVHCQYPFLDWPFIENCFDLVVKKKSHGHVPIFFIFMIFAISSQIQDASNSNAYSSYTKSYYMKAFECVGLVIESVNIYTVQAFLLMSVFAQKMPDGVPGWQASGLAIRTAVVLGLHRKSYHRKNQPVTNEQRLLQDLKSRIFWSAYGIERINGLILGRPFSISDIDIDAPFPLETPETRVGCYVVKLRRIQSSICTFIYKPIPLVDQQEDVDATRVEILLELNEWLSTFPYKDNAVSTFETNNWSLISYHNSVLLLWRPIILEVAKLKEESPKRHLEWFKVFTESASAVCINYKNMHLKRKLSYTWSAMHCCFVSGISFLFCLWLDRSLKVLKWKRKSLVYETISACQTILYVLAERWGSASIFRDSFERLSTIVKTCIDSENDMEPHNTMNDILTSGIFVDGSIGIDSYLTGKQFKQKFPTIATPATSAAAADTGREPMDSGSDNLDSLWEFLDTTGDKYLRDLFNEMEDSISMNG</sequence>
<evidence type="ECO:0000256" key="1">
    <source>
        <dbReference type="ARBA" id="ARBA00004123"/>
    </source>
</evidence>
<evidence type="ECO:0000259" key="11">
    <source>
        <dbReference type="PROSITE" id="PS50048"/>
    </source>
</evidence>
<dbReference type="GO" id="GO:0045944">
    <property type="term" value="P:positive regulation of transcription by RNA polymerase II"/>
    <property type="evidence" value="ECO:0007669"/>
    <property type="project" value="TreeGrafter"/>
</dbReference>
<dbReference type="GeneID" id="30179875"/>
<dbReference type="SMART" id="SM00906">
    <property type="entry name" value="Fungal_trans"/>
    <property type="match status" value="1"/>
</dbReference>
<keyword evidence="7" id="KW-0539">Nucleus</keyword>
<proteinExistence type="predicted"/>
<evidence type="ECO:0000256" key="4">
    <source>
        <dbReference type="ARBA" id="ARBA00023015"/>
    </source>
</evidence>
<reference evidence="12 13" key="1">
    <citation type="journal article" date="2016" name="Proc. Natl. Acad. Sci. U.S.A.">
        <title>Comparative genomics of biotechnologically important yeasts.</title>
        <authorList>
            <person name="Riley R."/>
            <person name="Haridas S."/>
            <person name="Wolfe K.H."/>
            <person name="Lopes M.R."/>
            <person name="Hittinger C.T."/>
            <person name="Goeker M."/>
            <person name="Salamov A.A."/>
            <person name="Wisecaver J.H."/>
            <person name="Long T.M."/>
            <person name="Calvey C.H."/>
            <person name="Aerts A.L."/>
            <person name="Barry K.W."/>
            <person name="Choi C."/>
            <person name="Clum A."/>
            <person name="Coughlan A.Y."/>
            <person name="Deshpande S."/>
            <person name="Douglass A.P."/>
            <person name="Hanson S.J."/>
            <person name="Klenk H.-P."/>
            <person name="LaButti K.M."/>
            <person name="Lapidus A."/>
            <person name="Lindquist E.A."/>
            <person name="Lipzen A.M."/>
            <person name="Meier-Kolthoff J.P."/>
            <person name="Ohm R.A."/>
            <person name="Otillar R.P."/>
            <person name="Pangilinan J.L."/>
            <person name="Peng Y."/>
            <person name="Rokas A."/>
            <person name="Rosa C.A."/>
            <person name="Scheuner C."/>
            <person name="Sibirny A.A."/>
            <person name="Slot J.C."/>
            <person name="Stielow J.B."/>
            <person name="Sun H."/>
            <person name="Kurtzman C.P."/>
            <person name="Blackwell M."/>
            <person name="Grigoriev I.V."/>
            <person name="Jeffries T.W."/>
        </authorList>
    </citation>
    <scope>NUCLEOTIDE SEQUENCE [LARGE SCALE GENOMIC DNA]</scope>
    <source>
        <strain evidence="12 13">NRRL Y-2026</strain>
    </source>
</reference>
<evidence type="ECO:0000313" key="13">
    <source>
        <dbReference type="Proteomes" id="UP000094455"/>
    </source>
</evidence>
<dbReference type="CDD" id="cd00067">
    <property type="entry name" value="GAL4"/>
    <property type="match status" value="1"/>
</dbReference>
<feature type="domain" description="Zn(2)-C6 fungal-type" evidence="11">
    <location>
        <begin position="21"/>
        <end position="51"/>
    </location>
</feature>
<protein>
    <recommendedName>
        <fullName evidence="11">Zn(2)-C6 fungal-type domain-containing protein</fullName>
    </recommendedName>
</protein>
<dbReference type="InterPro" id="IPR007219">
    <property type="entry name" value="XnlR_reg_dom"/>
</dbReference>
<feature type="transmembrane region" description="Helical" evidence="10">
    <location>
        <begin position="501"/>
        <end position="522"/>
    </location>
</feature>
<keyword evidence="10" id="KW-0472">Membrane</keyword>
<feature type="coiled-coil region" evidence="8">
    <location>
        <begin position="58"/>
        <end position="85"/>
    </location>
</feature>
<dbReference type="InterPro" id="IPR036864">
    <property type="entry name" value="Zn2-C6_fun-type_DNA-bd_sf"/>
</dbReference>
<keyword evidence="13" id="KW-1185">Reference proteome</keyword>
<dbReference type="SMART" id="SM00066">
    <property type="entry name" value="GAL4"/>
    <property type="match status" value="1"/>
</dbReference>
<dbReference type="CDD" id="cd12148">
    <property type="entry name" value="fungal_TF_MHR"/>
    <property type="match status" value="1"/>
</dbReference>
<dbReference type="STRING" id="763406.A0A1E3ND79"/>
<dbReference type="Proteomes" id="UP000094455">
    <property type="component" value="Unassembled WGS sequence"/>
</dbReference>
<evidence type="ECO:0000256" key="5">
    <source>
        <dbReference type="ARBA" id="ARBA00023125"/>
    </source>
</evidence>
<dbReference type="PROSITE" id="PS50048">
    <property type="entry name" value="ZN2_CY6_FUNGAL_2"/>
    <property type="match status" value="1"/>
</dbReference>
<accession>A0A1E3ND79</accession>
<evidence type="ECO:0000256" key="2">
    <source>
        <dbReference type="ARBA" id="ARBA00022723"/>
    </source>
</evidence>
<evidence type="ECO:0000256" key="6">
    <source>
        <dbReference type="ARBA" id="ARBA00023163"/>
    </source>
</evidence>
<keyword evidence="5" id="KW-0238">DNA-binding</keyword>
<evidence type="ECO:0000256" key="7">
    <source>
        <dbReference type="ARBA" id="ARBA00023242"/>
    </source>
</evidence>
<evidence type="ECO:0000256" key="9">
    <source>
        <dbReference type="SAM" id="MobiDB-lite"/>
    </source>
</evidence>
<keyword evidence="6" id="KW-0804">Transcription</keyword>
<comment type="subcellular location">
    <subcellularLocation>
        <location evidence="1">Nucleus</location>
    </subcellularLocation>
</comment>
<keyword evidence="8" id="KW-0175">Coiled coil</keyword>
<dbReference type="Gene3D" id="4.10.240.10">
    <property type="entry name" value="Zn(2)-C6 fungal-type DNA-binding domain"/>
    <property type="match status" value="1"/>
</dbReference>
<dbReference type="PROSITE" id="PS00463">
    <property type="entry name" value="ZN2_CY6_FUNGAL_1"/>
    <property type="match status" value="1"/>
</dbReference>
<dbReference type="AlphaFoldDB" id="A0A1E3ND79"/>
<dbReference type="GO" id="GO:0043565">
    <property type="term" value="F:sequence-specific DNA binding"/>
    <property type="evidence" value="ECO:0007669"/>
    <property type="project" value="TreeGrafter"/>
</dbReference>
<organism evidence="12 13">
    <name type="scientific">Pichia membranifaciens NRRL Y-2026</name>
    <dbReference type="NCBI Taxonomy" id="763406"/>
    <lineage>
        <taxon>Eukaryota</taxon>
        <taxon>Fungi</taxon>
        <taxon>Dikarya</taxon>
        <taxon>Ascomycota</taxon>
        <taxon>Saccharomycotina</taxon>
        <taxon>Pichiomycetes</taxon>
        <taxon>Pichiales</taxon>
        <taxon>Pichiaceae</taxon>
        <taxon>Pichia</taxon>
    </lineage>
</organism>
<dbReference type="GO" id="GO:0005634">
    <property type="term" value="C:nucleus"/>
    <property type="evidence" value="ECO:0007669"/>
    <property type="project" value="UniProtKB-SubCell"/>
</dbReference>
<dbReference type="SUPFAM" id="SSF57701">
    <property type="entry name" value="Zn2/Cys6 DNA-binding domain"/>
    <property type="match status" value="1"/>
</dbReference>
<dbReference type="InterPro" id="IPR001138">
    <property type="entry name" value="Zn2Cys6_DnaBD"/>
</dbReference>
<keyword evidence="2" id="KW-0479">Metal-binding</keyword>
<dbReference type="Pfam" id="PF04082">
    <property type="entry name" value="Fungal_trans"/>
    <property type="match status" value="1"/>
</dbReference>
<keyword evidence="3" id="KW-0862">Zinc</keyword>
<gene>
    <name evidence="12" type="ORF">PICMEDRAFT_56462</name>
</gene>
<evidence type="ECO:0000313" key="12">
    <source>
        <dbReference type="EMBL" id="ODQ44079.1"/>
    </source>
</evidence>
<keyword evidence="10" id="KW-0812">Transmembrane</keyword>
<dbReference type="GO" id="GO:0006351">
    <property type="term" value="P:DNA-templated transcription"/>
    <property type="evidence" value="ECO:0007669"/>
    <property type="project" value="InterPro"/>
</dbReference>
<dbReference type="RefSeq" id="XP_019015192.1">
    <property type="nucleotide sequence ID" value="XM_019163188.1"/>
</dbReference>
<dbReference type="EMBL" id="KV454009">
    <property type="protein sequence ID" value="ODQ44079.1"/>
    <property type="molecule type" value="Genomic_DNA"/>
</dbReference>
<keyword evidence="4" id="KW-0805">Transcription regulation</keyword>
<dbReference type="PANTHER" id="PTHR47782:SF12">
    <property type="entry name" value="ZN(II)2CYS6 TRANSCRIPTION FACTOR (EUROFUNG)"/>
    <property type="match status" value="1"/>
</dbReference>
<dbReference type="OrthoDB" id="2399539at2759"/>
<feature type="region of interest" description="Disordered" evidence="9">
    <location>
        <begin position="94"/>
        <end position="115"/>
    </location>
</feature>
<dbReference type="GO" id="GO:0000981">
    <property type="term" value="F:DNA-binding transcription factor activity, RNA polymerase II-specific"/>
    <property type="evidence" value="ECO:0007669"/>
    <property type="project" value="InterPro"/>
</dbReference>
<dbReference type="InterPro" id="IPR052202">
    <property type="entry name" value="Yeast_MetPath_Reg"/>
</dbReference>
<evidence type="ECO:0000256" key="8">
    <source>
        <dbReference type="SAM" id="Coils"/>
    </source>
</evidence>
<dbReference type="GO" id="GO:0008270">
    <property type="term" value="F:zinc ion binding"/>
    <property type="evidence" value="ECO:0007669"/>
    <property type="project" value="InterPro"/>
</dbReference>